<evidence type="ECO:0000256" key="1">
    <source>
        <dbReference type="SAM" id="Phobius"/>
    </source>
</evidence>
<accession>A0A934MW93</accession>
<sequence>MKKNGWLLLLFIGLGLVGGSLLAQWLKEVPGLSFLTRTTNLTWSPAADLVVFSYDLTLKIEVSLLSILTAGAAIWLYRKM</sequence>
<dbReference type="Proteomes" id="UP000640274">
    <property type="component" value="Unassembled WGS sequence"/>
</dbReference>
<protein>
    <submittedName>
        <fullName evidence="2">DUF4321 domain-containing protein</fullName>
    </submittedName>
</protein>
<name>A0A934MW93_9BACL</name>
<dbReference type="EMBL" id="JAELUP010000103">
    <property type="protein sequence ID" value="MBJ6362922.1"/>
    <property type="molecule type" value="Genomic_DNA"/>
</dbReference>
<comment type="caution">
    <text evidence="2">The sequence shown here is derived from an EMBL/GenBank/DDBJ whole genome shotgun (WGS) entry which is preliminary data.</text>
</comment>
<reference evidence="2" key="1">
    <citation type="submission" date="2020-12" db="EMBL/GenBank/DDBJ databases">
        <authorList>
            <person name="Huq M.A."/>
        </authorList>
    </citation>
    <scope>NUCLEOTIDE SEQUENCE</scope>
    <source>
        <strain evidence="2">MAHUQ-46</strain>
    </source>
</reference>
<organism evidence="2 3">
    <name type="scientific">Paenibacillus roseus</name>
    <dbReference type="NCBI Taxonomy" id="2798579"/>
    <lineage>
        <taxon>Bacteria</taxon>
        <taxon>Bacillati</taxon>
        <taxon>Bacillota</taxon>
        <taxon>Bacilli</taxon>
        <taxon>Bacillales</taxon>
        <taxon>Paenibacillaceae</taxon>
        <taxon>Paenibacillus</taxon>
    </lineage>
</organism>
<evidence type="ECO:0000313" key="2">
    <source>
        <dbReference type="EMBL" id="MBJ6362922.1"/>
    </source>
</evidence>
<dbReference type="RefSeq" id="WP_199020521.1">
    <property type="nucleotide sequence ID" value="NZ_JAELUP010000103.1"/>
</dbReference>
<gene>
    <name evidence="2" type="ORF">JFN88_17110</name>
</gene>
<dbReference type="AlphaFoldDB" id="A0A934MW93"/>
<keyword evidence="3" id="KW-1185">Reference proteome</keyword>
<feature type="transmembrane region" description="Helical" evidence="1">
    <location>
        <begin position="58"/>
        <end position="77"/>
    </location>
</feature>
<evidence type="ECO:0000313" key="3">
    <source>
        <dbReference type="Proteomes" id="UP000640274"/>
    </source>
</evidence>
<proteinExistence type="predicted"/>
<dbReference type="InterPro" id="IPR025470">
    <property type="entry name" value="DUF4321"/>
</dbReference>
<keyword evidence="1" id="KW-0472">Membrane</keyword>
<keyword evidence="1" id="KW-0812">Transmembrane</keyword>
<dbReference type="Pfam" id="PF14209">
    <property type="entry name" value="DUF4321"/>
    <property type="match status" value="1"/>
</dbReference>
<keyword evidence="1" id="KW-1133">Transmembrane helix</keyword>